<evidence type="ECO:0000259" key="8">
    <source>
        <dbReference type="PROSITE" id="PS50850"/>
    </source>
</evidence>
<feature type="transmembrane region" description="Helical" evidence="7">
    <location>
        <begin position="337"/>
        <end position="355"/>
    </location>
</feature>
<protein>
    <submittedName>
        <fullName evidence="9">MFS general substrate transporter</fullName>
    </submittedName>
</protein>
<dbReference type="PROSITE" id="PS50850">
    <property type="entry name" value="MFS"/>
    <property type="match status" value="1"/>
</dbReference>
<feature type="transmembrane region" description="Helical" evidence="7">
    <location>
        <begin position="255"/>
        <end position="276"/>
    </location>
</feature>
<dbReference type="AlphaFoldDB" id="A0A6A6T2N8"/>
<feature type="domain" description="Major facilitator superfamily (MFS) profile" evidence="8">
    <location>
        <begin position="28"/>
        <end position="522"/>
    </location>
</feature>
<feature type="transmembrane region" description="Helical" evidence="7">
    <location>
        <begin position="362"/>
        <end position="379"/>
    </location>
</feature>
<feature type="transmembrane region" description="Helical" evidence="7">
    <location>
        <begin position="122"/>
        <end position="144"/>
    </location>
</feature>
<name>A0A6A6T2N8_9PLEO</name>
<keyword evidence="5 7" id="KW-0472">Membrane</keyword>
<dbReference type="InterPro" id="IPR036259">
    <property type="entry name" value="MFS_trans_sf"/>
</dbReference>
<evidence type="ECO:0000313" key="10">
    <source>
        <dbReference type="Proteomes" id="UP000799324"/>
    </source>
</evidence>
<evidence type="ECO:0000256" key="4">
    <source>
        <dbReference type="ARBA" id="ARBA00022989"/>
    </source>
</evidence>
<evidence type="ECO:0000256" key="5">
    <source>
        <dbReference type="ARBA" id="ARBA00023136"/>
    </source>
</evidence>
<proteinExistence type="inferred from homology"/>
<keyword evidence="10" id="KW-1185">Reference proteome</keyword>
<comment type="similarity">
    <text evidence="2">Belongs to the major facilitator superfamily. TCR/Tet family.</text>
</comment>
<feature type="transmembrane region" description="Helical" evidence="7">
    <location>
        <begin position="156"/>
        <end position="177"/>
    </location>
</feature>
<dbReference type="GO" id="GO:0005886">
    <property type="term" value="C:plasma membrane"/>
    <property type="evidence" value="ECO:0007669"/>
    <property type="project" value="TreeGrafter"/>
</dbReference>
<feature type="compositionally biased region" description="Basic and acidic residues" evidence="6">
    <location>
        <begin position="552"/>
        <end position="561"/>
    </location>
</feature>
<feature type="transmembrane region" description="Helical" evidence="7">
    <location>
        <begin position="391"/>
        <end position="412"/>
    </location>
</feature>
<comment type="subcellular location">
    <subcellularLocation>
        <location evidence="1">Membrane</location>
        <topology evidence="1">Multi-pass membrane protein</topology>
    </subcellularLocation>
</comment>
<evidence type="ECO:0000256" key="2">
    <source>
        <dbReference type="ARBA" id="ARBA00007520"/>
    </source>
</evidence>
<feature type="transmembrane region" description="Helical" evidence="7">
    <location>
        <begin position="183"/>
        <end position="207"/>
    </location>
</feature>
<sequence length="561" mass="60366">MFGRTRRSHPKDSESKTQFLSGVPLLIFFGAICLTAIQTILDMTILGTAIPSITTYFGTLEDVDWYSTAYMLALLIIARCAIQPLTGQLYILFRSKITFLIFLFVFGLGTLVSAVAKNSKVFIVGRAIAGLGGAGLFNGTMVMIMGAVPPQWRPQFLSVSMVMVGIGGVIGPVVGGAITQHLGWRWCLWIFLPMGGAVALVFVLQHIPDQIEKTSAISVARKIHHKLDFIGFALFTPAIVMLLLGMSWGGTKYEWGSATVIGLLVASVIAVVIFGFWIRHYQDRAMVPPRILLKPVVLYGCIIAALQGGAFLMLQYYLPLWFQSVKGVSPEQGGIRMLPGAITQIIFGIACSFLLKVVPYAPAWSFFGNASVAIGSGLLSTFEPNTSAGKWIGYQILIGIGRGITLPMPVIAAQAKLPPSEISIVTAMMLFFQYFGGTIANVIGKTIFLNALGPALQQHAPAVDAQTVIDAGATEYLNVVPPQYVDGVRLAYNQALTLTFYLPTACAIIAFLLSWGLGWHKISGIKLAAQPGNEPDKAAEADLEKTAGATEARLDDPSAKQ</sequence>
<dbReference type="GO" id="GO:0022857">
    <property type="term" value="F:transmembrane transporter activity"/>
    <property type="evidence" value="ECO:0007669"/>
    <property type="project" value="InterPro"/>
</dbReference>
<evidence type="ECO:0000256" key="1">
    <source>
        <dbReference type="ARBA" id="ARBA00004141"/>
    </source>
</evidence>
<evidence type="ECO:0000256" key="6">
    <source>
        <dbReference type="SAM" id="MobiDB-lite"/>
    </source>
</evidence>
<feature type="transmembrane region" description="Helical" evidence="7">
    <location>
        <begin position="20"/>
        <end position="41"/>
    </location>
</feature>
<feature type="transmembrane region" description="Helical" evidence="7">
    <location>
        <begin position="97"/>
        <end position="116"/>
    </location>
</feature>
<dbReference type="OrthoDB" id="10021397at2759"/>
<feature type="transmembrane region" description="Helical" evidence="7">
    <location>
        <begin position="65"/>
        <end position="85"/>
    </location>
</feature>
<feature type="transmembrane region" description="Helical" evidence="7">
    <location>
        <begin position="498"/>
        <end position="517"/>
    </location>
</feature>
<evidence type="ECO:0000256" key="3">
    <source>
        <dbReference type="ARBA" id="ARBA00022692"/>
    </source>
</evidence>
<dbReference type="InterPro" id="IPR020846">
    <property type="entry name" value="MFS_dom"/>
</dbReference>
<dbReference type="SUPFAM" id="SSF103473">
    <property type="entry name" value="MFS general substrate transporter"/>
    <property type="match status" value="1"/>
</dbReference>
<dbReference type="Gene3D" id="1.20.1250.20">
    <property type="entry name" value="MFS general substrate transporter like domains"/>
    <property type="match status" value="2"/>
</dbReference>
<organism evidence="9 10">
    <name type="scientific">Lophiostoma macrostomum CBS 122681</name>
    <dbReference type="NCBI Taxonomy" id="1314788"/>
    <lineage>
        <taxon>Eukaryota</taxon>
        <taxon>Fungi</taxon>
        <taxon>Dikarya</taxon>
        <taxon>Ascomycota</taxon>
        <taxon>Pezizomycotina</taxon>
        <taxon>Dothideomycetes</taxon>
        <taxon>Pleosporomycetidae</taxon>
        <taxon>Pleosporales</taxon>
        <taxon>Lophiostomataceae</taxon>
        <taxon>Lophiostoma</taxon>
    </lineage>
</organism>
<dbReference type="PANTHER" id="PTHR23501">
    <property type="entry name" value="MAJOR FACILITATOR SUPERFAMILY"/>
    <property type="match status" value="1"/>
</dbReference>
<reference evidence="9" key="1">
    <citation type="journal article" date="2020" name="Stud. Mycol.">
        <title>101 Dothideomycetes genomes: a test case for predicting lifestyles and emergence of pathogens.</title>
        <authorList>
            <person name="Haridas S."/>
            <person name="Albert R."/>
            <person name="Binder M."/>
            <person name="Bloem J."/>
            <person name="Labutti K."/>
            <person name="Salamov A."/>
            <person name="Andreopoulos B."/>
            <person name="Baker S."/>
            <person name="Barry K."/>
            <person name="Bills G."/>
            <person name="Bluhm B."/>
            <person name="Cannon C."/>
            <person name="Castanera R."/>
            <person name="Culley D."/>
            <person name="Daum C."/>
            <person name="Ezra D."/>
            <person name="Gonzalez J."/>
            <person name="Henrissat B."/>
            <person name="Kuo A."/>
            <person name="Liang C."/>
            <person name="Lipzen A."/>
            <person name="Lutzoni F."/>
            <person name="Magnuson J."/>
            <person name="Mondo S."/>
            <person name="Nolan M."/>
            <person name="Ohm R."/>
            <person name="Pangilinan J."/>
            <person name="Park H.-J."/>
            <person name="Ramirez L."/>
            <person name="Alfaro M."/>
            <person name="Sun H."/>
            <person name="Tritt A."/>
            <person name="Yoshinaga Y."/>
            <person name="Zwiers L.-H."/>
            <person name="Turgeon B."/>
            <person name="Goodwin S."/>
            <person name="Spatafora J."/>
            <person name="Crous P."/>
            <person name="Grigoriev I."/>
        </authorList>
    </citation>
    <scope>NUCLEOTIDE SEQUENCE</scope>
    <source>
        <strain evidence="9">CBS 122681</strain>
    </source>
</reference>
<dbReference type="Pfam" id="PF07690">
    <property type="entry name" value="MFS_1"/>
    <property type="match status" value="1"/>
</dbReference>
<feature type="transmembrane region" description="Helical" evidence="7">
    <location>
        <begin position="424"/>
        <end position="444"/>
    </location>
</feature>
<dbReference type="Proteomes" id="UP000799324">
    <property type="component" value="Unassembled WGS sequence"/>
</dbReference>
<dbReference type="PANTHER" id="PTHR23501:SF193">
    <property type="entry name" value="MULTIDRUG TRANSPORTER, PUTATIVE (AFU_ORTHOLOGUE AFUA_8G00940)-RELATED"/>
    <property type="match status" value="1"/>
</dbReference>
<evidence type="ECO:0000313" key="9">
    <source>
        <dbReference type="EMBL" id="KAF2653088.1"/>
    </source>
</evidence>
<feature type="region of interest" description="Disordered" evidence="6">
    <location>
        <begin position="531"/>
        <end position="561"/>
    </location>
</feature>
<keyword evidence="4 7" id="KW-1133">Transmembrane helix</keyword>
<feature type="transmembrane region" description="Helical" evidence="7">
    <location>
        <begin position="227"/>
        <end position="249"/>
    </location>
</feature>
<accession>A0A6A6T2N8</accession>
<keyword evidence="3 7" id="KW-0812">Transmembrane</keyword>
<feature type="compositionally biased region" description="Basic and acidic residues" evidence="6">
    <location>
        <begin position="534"/>
        <end position="545"/>
    </location>
</feature>
<gene>
    <name evidence="9" type="ORF">K491DRAFT_769608</name>
</gene>
<evidence type="ECO:0000256" key="7">
    <source>
        <dbReference type="SAM" id="Phobius"/>
    </source>
</evidence>
<dbReference type="EMBL" id="MU004387">
    <property type="protein sequence ID" value="KAF2653088.1"/>
    <property type="molecule type" value="Genomic_DNA"/>
</dbReference>
<dbReference type="InterPro" id="IPR011701">
    <property type="entry name" value="MFS"/>
</dbReference>
<feature type="transmembrane region" description="Helical" evidence="7">
    <location>
        <begin position="296"/>
        <end position="317"/>
    </location>
</feature>